<protein>
    <submittedName>
        <fullName evidence="1">DUF2612 domain-containing protein</fullName>
    </submittedName>
</protein>
<dbReference type="AlphaFoldDB" id="A0A972GZ76"/>
<dbReference type="InterPro" id="IPR021283">
    <property type="entry name" value="Phage_Wedge1"/>
</dbReference>
<accession>A0A972GZ76</accession>
<name>A0A972GZ76_9BACL</name>
<dbReference type="RefSeq" id="WP_171653800.1">
    <property type="nucleotide sequence ID" value="NZ_WHOD01000071.1"/>
</dbReference>
<gene>
    <name evidence="1" type="ORF">GC093_20440</name>
</gene>
<evidence type="ECO:0000313" key="2">
    <source>
        <dbReference type="Proteomes" id="UP000641588"/>
    </source>
</evidence>
<keyword evidence="2" id="KW-1185">Reference proteome</keyword>
<dbReference type="Pfam" id="PF11041">
    <property type="entry name" value="Phage_Wedge1"/>
    <property type="match status" value="2"/>
</dbReference>
<organism evidence="1 2">
    <name type="scientific">Paenibacillus foliorum</name>
    <dbReference type="NCBI Taxonomy" id="2654974"/>
    <lineage>
        <taxon>Bacteria</taxon>
        <taxon>Bacillati</taxon>
        <taxon>Bacillota</taxon>
        <taxon>Bacilli</taxon>
        <taxon>Bacillales</taxon>
        <taxon>Paenibacillaceae</taxon>
        <taxon>Paenibacillus</taxon>
    </lineage>
</organism>
<proteinExistence type="predicted"/>
<dbReference type="EMBL" id="WHOD01000071">
    <property type="protein sequence ID" value="NOU95580.1"/>
    <property type="molecule type" value="Genomic_DNA"/>
</dbReference>
<sequence length="189" mass="20556">MSIDDYLGLITSQHKVQPKFKAWLSSALSIVNDNFAMTVGIPSSFDIDTAVGNQLDVLGIIVGRNRTLNFQPAGGSSPVLDDENYRLALKAKIAQNQWDGTIPQVYEIWNSLFPDVNLIVIDNQDMTMSALVDGQLDPIATELVAARYIIPKPAGVEVTIIDVSNVFSTPYLGMVVSGIEFITVTTIVP</sequence>
<evidence type="ECO:0000313" key="1">
    <source>
        <dbReference type="EMBL" id="NOU95580.1"/>
    </source>
</evidence>
<comment type="caution">
    <text evidence="1">The sequence shown here is derived from an EMBL/GenBank/DDBJ whole genome shotgun (WGS) entry which is preliminary data.</text>
</comment>
<reference evidence="1" key="1">
    <citation type="submission" date="2019-10" db="EMBL/GenBank/DDBJ databases">
        <title>Description of Paenibacillus glebae sp. nov.</title>
        <authorList>
            <person name="Carlier A."/>
            <person name="Qi S."/>
        </authorList>
    </citation>
    <scope>NUCLEOTIDE SEQUENCE</scope>
    <source>
        <strain evidence="1">LMG 31456</strain>
    </source>
</reference>
<dbReference type="Proteomes" id="UP000641588">
    <property type="component" value="Unassembled WGS sequence"/>
</dbReference>